<accession>A0AAF0YSL9</accession>
<reference evidence="1" key="2">
    <citation type="submission" date="2023-10" db="EMBL/GenBank/DDBJ databases">
        <authorList>
            <person name="Choi B."/>
        </authorList>
    </citation>
    <scope>NUCLEOTIDE SEQUENCE</scope>
    <source>
        <strain evidence="1">UMB0763</strain>
    </source>
</reference>
<gene>
    <name evidence="1" type="ORF">CYJ47_02465</name>
</gene>
<proteinExistence type="predicted"/>
<dbReference type="EMBL" id="CP136958">
    <property type="protein sequence ID" value="WOT02657.1"/>
    <property type="molecule type" value="Genomic_DNA"/>
</dbReference>
<dbReference type="RefSeq" id="WP_016458046.1">
    <property type="nucleotide sequence ID" value="NZ_CAMYCO010000039.1"/>
</dbReference>
<dbReference type="KEGG" id="cpyr:CYJ47_02465"/>
<organism evidence="1 2">
    <name type="scientific">Corynebacterium pyruviciproducens</name>
    <dbReference type="NCBI Taxonomy" id="598660"/>
    <lineage>
        <taxon>Bacteria</taxon>
        <taxon>Bacillati</taxon>
        <taxon>Actinomycetota</taxon>
        <taxon>Actinomycetes</taxon>
        <taxon>Mycobacteriales</taxon>
        <taxon>Corynebacteriaceae</taxon>
        <taxon>Corynebacterium</taxon>
    </lineage>
</organism>
<reference evidence="1" key="1">
    <citation type="submission" date="2017-12" db="EMBL/GenBank/DDBJ databases">
        <authorList>
            <person name="Thomas-White K."/>
            <person name="Wolfe A.J."/>
        </authorList>
    </citation>
    <scope>NUCLEOTIDE SEQUENCE</scope>
    <source>
        <strain evidence="1">UMB0763</strain>
    </source>
</reference>
<evidence type="ECO:0000313" key="1">
    <source>
        <dbReference type="EMBL" id="WOT02657.1"/>
    </source>
</evidence>
<evidence type="ECO:0000313" key="2">
    <source>
        <dbReference type="Proteomes" id="UP000234560"/>
    </source>
</evidence>
<protein>
    <submittedName>
        <fullName evidence="1">Uncharacterized protein</fullName>
    </submittedName>
</protein>
<name>A0AAF0YSL9_9CORY</name>
<dbReference type="AlphaFoldDB" id="A0AAF0YSL9"/>
<dbReference type="Proteomes" id="UP000234560">
    <property type="component" value="Chromosome"/>
</dbReference>
<sequence>MSREIPLALTQELAAKVARWAEANGMSTAASNTVVAETPHEKIVADAALEKDKQSAERIRACHYDR</sequence>